<feature type="region of interest" description="Disordered" evidence="1">
    <location>
        <begin position="395"/>
        <end position="427"/>
    </location>
</feature>
<evidence type="ECO:0000313" key="4">
    <source>
        <dbReference type="Proteomes" id="UP000053617"/>
    </source>
</evidence>
<proteinExistence type="predicted"/>
<dbReference type="Proteomes" id="UP000053617">
    <property type="component" value="Unassembled WGS sequence"/>
</dbReference>
<keyword evidence="2" id="KW-0472">Membrane</keyword>
<keyword evidence="2" id="KW-1133">Transmembrane helix</keyword>
<dbReference type="AlphaFoldDB" id="A0A0D2HD35"/>
<keyword evidence="4" id="KW-1185">Reference proteome</keyword>
<organism evidence="3 4">
    <name type="scientific">Rhinocladiella mackenziei CBS 650.93</name>
    <dbReference type="NCBI Taxonomy" id="1442369"/>
    <lineage>
        <taxon>Eukaryota</taxon>
        <taxon>Fungi</taxon>
        <taxon>Dikarya</taxon>
        <taxon>Ascomycota</taxon>
        <taxon>Pezizomycotina</taxon>
        <taxon>Eurotiomycetes</taxon>
        <taxon>Chaetothyriomycetidae</taxon>
        <taxon>Chaetothyriales</taxon>
        <taxon>Herpotrichiellaceae</taxon>
        <taxon>Rhinocladiella</taxon>
    </lineage>
</organism>
<dbReference type="RefSeq" id="XP_013275524.1">
    <property type="nucleotide sequence ID" value="XM_013420070.1"/>
</dbReference>
<feature type="region of interest" description="Disordered" evidence="1">
    <location>
        <begin position="325"/>
        <end position="354"/>
    </location>
</feature>
<dbReference type="GeneID" id="25291115"/>
<accession>A0A0D2HD35</accession>
<dbReference type="EMBL" id="KN847476">
    <property type="protein sequence ID" value="KIX08388.1"/>
    <property type="molecule type" value="Genomic_DNA"/>
</dbReference>
<name>A0A0D2HD35_9EURO</name>
<dbReference type="VEuPathDB" id="FungiDB:Z518_03044"/>
<reference evidence="3 4" key="1">
    <citation type="submission" date="2015-01" db="EMBL/GenBank/DDBJ databases">
        <title>The Genome Sequence of Rhinocladiella mackenzie CBS 650.93.</title>
        <authorList>
            <consortium name="The Broad Institute Genomics Platform"/>
            <person name="Cuomo C."/>
            <person name="de Hoog S."/>
            <person name="Gorbushina A."/>
            <person name="Stielow B."/>
            <person name="Teixiera M."/>
            <person name="Abouelleil A."/>
            <person name="Chapman S.B."/>
            <person name="Priest M."/>
            <person name="Young S.K."/>
            <person name="Wortman J."/>
            <person name="Nusbaum C."/>
            <person name="Birren B."/>
        </authorList>
    </citation>
    <scope>NUCLEOTIDE SEQUENCE [LARGE SCALE GENOMIC DNA]</scope>
    <source>
        <strain evidence="3 4">CBS 650.93</strain>
    </source>
</reference>
<evidence type="ECO:0000256" key="1">
    <source>
        <dbReference type="SAM" id="MobiDB-lite"/>
    </source>
</evidence>
<feature type="transmembrane region" description="Helical" evidence="2">
    <location>
        <begin position="239"/>
        <end position="260"/>
    </location>
</feature>
<evidence type="ECO:0000256" key="2">
    <source>
        <dbReference type="SAM" id="Phobius"/>
    </source>
</evidence>
<feature type="transmembrane region" description="Helical" evidence="2">
    <location>
        <begin position="266"/>
        <end position="289"/>
    </location>
</feature>
<sequence length="427" mass="48032">MPKITPFRIAVFLITSYLFLVLLWVALPSPPVAWKDNPSAYLWDGGTVTRVYDIDDFFPYYDQLSSVQEARYTGRNSFAIDYRYFSDSSVVAIGDDSLGTFFFNLTNILSLSPSLPPIFPIPTTLPVKTGDQDGINPPWFTRADATLLFWEIHRDISRIPLRISLSDNNTVQIWPDSRLLDGDVHENEDEDDSTLAETCLSPLITFSLSTDISNPSPMPAFRVEFPMHKFNSSPSRSLAFRRAISALMVPVGLFINNYILPVITPPIMIIVATTVTLIYVVALYVLLVLTCWSSDRFPPFWPWTRRFWLTRGLTSYLGPKLISSTDSEDGMSLSRSDRGGGSKEMSSDEARPSPKPLQSFWGFFTSSSPLDDLFATYEVTRPFIQPISLRFKRNWPQDEEGQGDIVSPAEAKPDAGFSNARHIDDSG</sequence>
<feature type="transmembrane region" description="Helical" evidence="2">
    <location>
        <begin position="6"/>
        <end position="27"/>
    </location>
</feature>
<dbReference type="OrthoDB" id="4892437at2759"/>
<keyword evidence="2" id="KW-0812">Transmembrane</keyword>
<gene>
    <name evidence="3" type="ORF">Z518_03044</name>
</gene>
<protein>
    <submittedName>
        <fullName evidence="3">Uncharacterized protein</fullName>
    </submittedName>
</protein>
<dbReference type="HOGENOM" id="CLU_037219_0_0_1"/>
<evidence type="ECO:0000313" key="3">
    <source>
        <dbReference type="EMBL" id="KIX08388.1"/>
    </source>
</evidence>
<feature type="compositionally biased region" description="Basic and acidic residues" evidence="1">
    <location>
        <begin position="335"/>
        <end position="352"/>
    </location>
</feature>